<feature type="compositionally biased region" description="Low complexity" evidence="1">
    <location>
        <begin position="415"/>
        <end position="429"/>
    </location>
</feature>
<feature type="compositionally biased region" description="Pro residues" evidence="1">
    <location>
        <begin position="90"/>
        <end position="110"/>
    </location>
</feature>
<evidence type="ECO:0000313" key="4">
    <source>
        <dbReference type="Proteomes" id="UP001212499"/>
    </source>
</evidence>
<keyword evidence="2" id="KW-0472">Membrane</keyword>
<feature type="region of interest" description="Disordered" evidence="1">
    <location>
        <begin position="198"/>
        <end position="227"/>
    </location>
</feature>
<protein>
    <recommendedName>
        <fullName evidence="5">TonB C-terminal domain-containing protein</fullName>
    </recommendedName>
</protein>
<gene>
    <name evidence="3" type="ORF">PN457_01035</name>
</gene>
<feature type="transmembrane region" description="Helical" evidence="2">
    <location>
        <begin position="20"/>
        <end position="39"/>
    </location>
</feature>
<dbReference type="EMBL" id="JAQMUH010000010">
    <property type="protein sequence ID" value="MDB9538265.1"/>
    <property type="molecule type" value="Genomic_DNA"/>
</dbReference>
<feature type="compositionally biased region" description="Basic and acidic residues" evidence="1">
    <location>
        <begin position="257"/>
        <end position="267"/>
    </location>
</feature>
<evidence type="ECO:0008006" key="5">
    <source>
        <dbReference type="Google" id="ProtNLM"/>
    </source>
</evidence>
<feature type="compositionally biased region" description="Polar residues" evidence="1">
    <location>
        <begin position="214"/>
        <end position="225"/>
    </location>
</feature>
<reference evidence="3 4" key="1">
    <citation type="submission" date="2023-01" db="EMBL/GenBank/DDBJ databases">
        <title>Genomes from the Australian National Cyanobacteria Reference Collection.</title>
        <authorList>
            <person name="Willis A."/>
            <person name="Lee E.M.F."/>
        </authorList>
    </citation>
    <scope>NUCLEOTIDE SEQUENCE [LARGE SCALE GENOMIC DNA]</scope>
    <source>
        <strain evidence="3 4">CS-1033</strain>
    </source>
</reference>
<dbReference type="Proteomes" id="UP001212499">
    <property type="component" value="Unassembled WGS sequence"/>
</dbReference>
<accession>A0ABT5APJ4</accession>
<feature type="region of interest" description="Disordered" evidence="1">
    <location>
        <begin position="393"/>
        <end position="459"/>
    </location>
</feature>
<feature type="region of interest" description="Disordered" evidence="1">
    <location>
        <begin position="131"/>
        <end position="156"/>
    </location>
</feature>
<evidence type="ECO:0000256" key="2">
    <source>
        <dbReference type="SAM" id="Phobius"/>
    </source>
</evidence>
<sequence length="459" mass="50110">MSYVSLLKNIPEILSRPTGIAVIASLGIHGAIALIVPLMPVDSNSSQPSEVAKSVGILELSQADQARLPENPKIPPETSLPSLPAEWSLPPRPPLPPPNLDMPRSRPPLPSSAYTQPVLPPMRTTLNYQVVPPPNRNVSSPQRTATPIPAPRVESEVPGEQYRFTSNFNAAAQKFTPSTRTFNHSEIQVAVKPIPVEGLPKLTPSPVPGDLPNTRPTTAAVNNAGESRRNQALIARLQESRQQPEQPSHQSTPLQSESRDTKPETPVEKVNAARGTMDSGTARGAIAHLNSHQDIREEIQQDYPNSQQKPVIRDTIAVNQPRLEGRVWGFLVVGTEGQVLDIKFPKGLVSTELQSKAREYFATKSPRGDQQVSIYPFNLSFKKDGNTAATTVKPLPELRVPNEQSAPAQAVTAKTTPEPNNSSLSSTLESSEKLIQQLRQVREERTNSNLEESNLEESN</sequence>
<keyword evidence="2" id="KW-0812">Transmembrane</keyword>
<name>A0ABT5APJ4_9CYAN</name>
<feature type="compositionally biased region" description="Polar residues" evidence="1">
    <location>
        <begin position="240"/>
        <end position="256"/>
    </location>
</feature>
<keyword evidence="2" id="KW-1133">Transmembrane helix</keyword>
<evidence type="ECO:0000256" key="1">
    <source>
        <dbReference type="SAM" id="MobiDB-lite"/>
    </source>
</evidence>
<proteinExistence type="predicted"/>
<comment type="caution">
    <text evidence="3">The sequence shown here is derived from an EMBL/GenBank/DDBJ whole genome shotgun (WGS) entry which is preliminary data.</text>
</comment>
<organism evidence="3 4">
    <name type="scientific">Anabaenopsis arnoldii</name>
    <dbReference type="NCBI Taxonomy" id="2152938"/>
    <lineage>
        <taxon>Bacteria</taxon>
        <taxon>Bacillati</taxon>
        <taxon>Cyanobacteriota</taxon>
        <taxon>Cyanophyceae</taxon>
        <taxon>Nostocales</taxon>
        <taxon>Nodulariaceae</taxon>
        <taxon>Anabaenopsis</taxon>
    </lineage>
</organism>
<keyword evidence="4" id="KW-1185">Reference proteome</keyword>
<dbReference type="RefSeq" id="WP_271730730.1">
    <property type="nucleotide sequence ID" value="NZ_JANQDP010000002.1"/>
</dbReference>
<feature type="region of interest" description="Disordered" evidence="1">
    <location>
        <begin position="68"/>
        <end position="119"/>
    </location>
</feature>
<feature type="region of interest" description="Disordered" evidence="1">
    <location>
        <begin position="239"/>
        <end position="279"/>
    </location>
</feature>
<evidence type="ECO:0000313" key="3">
    <source>
        <dbReference type="EMBL" id="MDB9538265.1"/>
    </source>
</evidence>